<dbReference type="Proteomes" id="UP000266389">
    <property type="component" value="Unassembled WGS sequence"/>
</dbReference>
<protein>
    <submittedName>
        <fullName evidence="2">Glycerophosphodiester phosphodiesterase</fullName>
    </submittedName>
</protein>
<dbReference type="GO" id="GO:0008081">
    <property type="term" value="F:phosphoric diester hydrolase activity"/>
    <property type="evidence" value="ECO:0007669"/>
    <property type="project" value="InterPro"/>
</dbReference>
<evidence type="ECO:0000313" key="3">
    <source>
        <dbReference type="Proteomes" id="UP000266389"/>
    </source>
</evidence>
<dbReference type="InterPro" id="IPR017946">
    <property type="entry name" value="PLC-like_Pdiesterase_TIM-brl"/>
</dbReference>
<dbReference type="AlphaFoldDB" id="A0A395LWT2"/>
<reference evidence="2 3" key="1">
    <citation type="journal article" date="2011" name="ISME J.">
        <title>Community ecology of hot spring cyanobacterial mats: predominant populations and their functional potential.</title>
        <authorList>
            <person name="Klatt C.G."/>
            <person name="Wood J.M."/>
            <person name="Rusch D.B."/>
            <person name="Bateson M.M."/>
            <person name="Hamamura N."/>
            <person name="Heidelberg J.F."/>
            <person name="Grossman A.R."/>
            <person name="Bhaya D."/>
            <person name="Cohan F.M."/>
            <person name="Kuhl M."/>
            <person name="Bryant D.A."/>
            <person name="Ward D.M."/>
        </authorList>
    </citation>
    <scope>NUCLEOTIDE SEQUENCE [LARGE SCALE GENOMIC DNA]</scope>
    <source>
        <strain evidence="2">OS</strain>
    </source>
</reference>
<dbReference type="PANTHER" id="PTHR46211:SF14">
    <property type="entry name" value="GLYCEROPHOSPHODIESTER PHOSPHODIESTERASE"/>
    <property type="match status" value="1"/>
</dbReference>
<dbReference type="PANTHER" id="PTHR46211">
    <property type="entry name" value="GLYCEROPHOSPHORYL DIESTER PHOSPHODIESTERASE"/>
    <property type="match status" value="1"/>
</dbReference>
<dbReference type="Gene3D" id="3.20.20.190">
    <property type="entry name" value="Phosphatidylinositol (PI) phosphodiesterase"/>
    <property type="match status" value="1"/>
</dbReference>
<comment type="caution">
    <text evidence="2">The sequence shown here is derived from an EMBL/GenBank/DDBJ whole genome shotgun (WGS) entry which is preliminary data.</text>
</comment>
<feature type="domain" description="GP-PDE" evidence="1">
    <location>
        <begin position="16"/>
        <end position="285"/>
    </location>
</feature>
<accession>A0A395LWT2</accession>
<gene>
    <name evidence="2" type="ORF">D0433_12555</name>
</gene>
<dbReference type="SUPFAM" id="SSF51695">
    <property type="entry name" value="PLC-like phosphodiesterases"/>
    <property type="match status" value="1"/>
</dbReference>
<dbReference type="GO" id="GO:0006629">
    <property type="term" value="P:lipid metabolic process"/>
    <property type="evidence" value="ECO:0007669"/>
    <property type="project" value="InterPro"/>
</dbReference>
<organism evidence="2 3">
    <name type="scientific">Candidatus Thermochlorobacter aerophilus</name>
    <dbReference type="NCBI Taxonomy" id="1868324"/>
    <lineage>
        <taxon>Bacteria</taxon>
        <taxon>Pseudomonadati</taxon>
        <taxon>Chlorobiota</taxon>
        <taxon>Chlorobiia</taxon>
        <taxon>Chlorobiales</taxon>
        <taxon>Candidatus Thermochlorobacteriaceae</taxon>
        <taxon>Candidatus Thermochlorobacter</taxon>
    </lineage>
</organism>
<sequence>MQHSPPTSEATYLKEFDLQGHRGARGLAPENTIPSFLKALEYGVNTLECDVVVSKDKRIVVSHEPWFSHEISTAPDGTPIDAATEKQFNIYEMTYSEIQRFDVGKRGHARFPRQQPIAATKPLLSDVFREVDAYCLQHKLKPVRFNIEIKSTPEGDGKFHPAPDEFAQLLYKELQQAGMIARTTVQSFDVRALQAMRKLDPTLSLALLVENTMSLSENLQRLGFTPDIYSPYYRLVNAELVAQVHQRGMKLIPWTVNTLSDMKALLELGVDGLITDYPDSASTIHKNKN</sequence>
<proteinExistence type="predicted"/>
<evidence type="ECO:0000259" key="1">
    <source>
        <dbReference type="PROSITE" id="PS51704"/>
    </source>
</evidence>
<dbReference type="Pfam" id="PF03009">
    <property type="entry name" value="GDPD"/>
    <property type="match status" value="1"/>
</dbReference>
<name>A0A395LWT2_9BACT</name>
<evidence type="ECO:0000313" key="2">
    <source>
        <dbReference type="EMBL" id="RFM23096.1"/>
    </source>
</evidence>
<dbReference type="CDD" id="cd08567">
    <property type="entry name" value="GDPD_SpGDE_like"/>
    <property type="match status" value="1"/>
</dbReference>
<dbReference type="PROSITE" id="PS51704">
    <property type="entry name" value="GP_PDE"/>
    <property type="match status" value="1"/>
</dbReference>
<dbReference type="InterPro" id="IPR030395">
    <property type="entry name" value="GP_PDE_dom"/>
</dbReference>
<dbReference type="EMBL" id="PHFL01000070">
    <property type="protein sequence ID" value="RFM23096.1"/>
    <property type="molecule type" value="Genomic_DNA"/>
</dbReference>